<sequence length="181" mass="20064">MGLFAKLFAVGFVLLQLLSCPGISAQESDTKSEPSTVRVGTFDSRLVATAYVRSQAFQLRLAKMQSELKDAKASGDDKRAKQLEAEGQALQGQVHKQAFSTWPVHDILETIKEKMPEIAKQADVDLVVSKWDFVFLGTNVETVDVTDLLVEPFSPTDETRNILANLREQDPVPLDAIHKHN</sequence>
<evidence type="ECO:0000256" key="1">
    <source>
        <dbReference type="SAM" id="SignalP"/>
    </source>
</evidence>
<evidence type="ECO:0000313" key="3">
    <source>
        <dbReference type="Proteomes" id="UP001500840"/>
    </source>
</evidence>
<dbReference type="Gene3D" id="3.30.910.20">
    <property type="entry name" value="Skp domain"/>
    <property type="match status" value="1"/>
</dbReference>
<keyword evidence="3" id="KW-1185">Reference proteome</keyword>
<dbReference type="InterPro" id="IPR024930">
    <property type="entry name" value="Skp_dom_sf"/>
</dbReference>
<proteinExistence type="predicted"/>
<feature type="signal peptide" evidence="1">
    <location>
        <begin position="1"/>
        <end position="25"/>
    </location>
</feature>
<evidence type="ECO:0008006" key="4">
    <source>
        <dbReference type="Google" id="ProtNLM"/>
    </source>
</evidence>
<dbReference type="RefSeq" id="WP_345323251.1">
    <property type="nucleotide sequence ID" value="NZ_BAABGA010000035.1"/>
</dbReference>
<dbReference type="Proteomes" id="UP001500840">
    <property type="component" value="Unassembled WGS sequence"/>
</dbReference>
<accession>A0ABP8MT27</accession>
<comment type="caution">
    <text evidence="2">The sequence shown here is derived from an EMBL/GenBank/DDBJ whole genome shotgun (WGS) entry which is preliminary data.</text>
</comment>
<gene>
    <name evidence="2" type="ORF">GCM10023156_29860</name>
</gene>
<evidence type="ECO:0000313" key="2">
    <source>
        <dbReference type="EMBL" id="GAA4455591.1"/>
    </source>
</evidence>
<organism evidence="2 3">
    <name type="scientific">Novipirellula rosea</name>
    <dbReference type="NCBI Taxonomy" id="1031540"/>
    <lineage>
        <taxon>Bacteria</taxon>
        <taxon>Pseudomonadati</taxon>
        <taxon>Planctomycetota</taxon>
        <taxon>Planctomycetia</taxon>
        <taxon>Pirellulales</taxon>
        <taxon>Pirellulaceae</taxon>
        <taxon>Novipirellula</taxon>
    </lineage>
</organism>
<name>A0ABP8MT27_9BACT</name>
<reference evidence="3" key="1">
    <citation type="journal article" date="2019" name="Int. J. Syst. Evol. Microbiol.">
        <title>The Global Catalogue of Microorganisms (GCM) 10K type strain sequencing project: providing services to taxonomists for standard genome sequencing and annotation.</title>
        <authorList>
            <consortium name="The Broad Institute Genomics Platform"/>
            <consortium name="The Broad Institute Genome Sequencing Center for Infectious Disease"/>
            <person name="Wu L."/>
            <person name="Ma J."/>
        </authorList>
    </citation>
    <scope>NUCLEOTIDE SEQUENCE [LARGE SCALE GENOMIC DNA]</scope>
    <source>
        <strain evidence="3">JCM 17759</strain>
    </source>
</reference>
<protein>
    <recommendedName>
        <fullName evidence="4">Outer membrane protein (OmpH-like)</fullName>
    </recommendedName>
</protein>
<keyword evidence="1" id="KW-0732">Signal</keyword>
<feature type="chain" id="PRO_5046261874" description="Outer membrane protein (OmpH-like)" evidence="1">
    <location>
        <begin position="26"/>
        <end position="181"/>
    </location>
</feature>
<dbReference type="EMBL" id="BAABGA010000035">
    <property type="protein sequence ID" value="GAA4455591.1"/>
    <property type="molecule type" value="Genomic_DNA"/>
</dbReference>